<proteinExistence type="predicted"/>
<evidence type="ECO:0000313" key="2">
    <source>
        <dbReference type="Proteomes" id="UP000828941"/>
    </source>
</evidence>
<comment type="caution">
    <text evidence="1">The sequence shown here is derived from an EMBL/GenBank/DDBJ whole genome shotgun (WGS) entry which is preliminary data.</text>
</comment>
<reference evidence="1 2" key="1">
    <citation type="journal article" date="2022" name="DNA Res.">
        <title>Chromosomal-level genome assembly of the orchid tree Bauhinia variegata (Leguminosae; Cercidoideae) supports the allotetraploid origin hypothesis of Bauhinia.</title>
        <authorList>
            <person name="Zhong Y."/>
            <person name="Chen Y."/>
            <person name="Zheng D."/>
            <person name="Pang J."/>
            <person name="Liu Y."/>
            <person name="Luo S."/>
            <person name="Meng S."/>
            <person name="Qian L."/>
            <person name="Wei D."/>
            <person name="Dai S."/>
            <person name="Zhou R."/>
        </authorList>
    </citation>
    <scope>NUCLEOTIDE SEQUENCE [LARGE SCALE GENOMIC DNA]</scope>
    <source>
        <strain evidence="1">BV-YZ2020</strain>
    </source>
</reference>
<dbReference type="Proteomes" id="UP000828941">
    <property type="component" value="Chromosome 2"/>
</dbReference>
<keyword evidence="2" id="KW-1185">Reference proteome</keyword>
<name>A0ACB9PZ30_BAUVA</name>
<accession>A0ACB9PZ30</accession>
<sequence>MADYISELPDSLLCHILSFLPTKTAALTGILSNRWTLLWTSLPILDFDDDTQIQNKNQFHVGFAKFVDSILIQREPQPIKRFHLKCTFPSCNSIKVKAWVNEAINQRVEQLELDLSPPMRIALPITVYTCRTLVVLKLNGVFEIASLPVHLPKLKVLDIGEDFYAKNHDSILKFLSGCPVLENLVLDSFKSLTCGCQSRRGDDVVCGISCSNLVEAKLGFFYSKRCIDTVSALFKTLNNVRFLSLSGSICQIAFFGSNEPNLLS</sequence>
<protein>
    <submittedName>
        <fullName evidence="1">Uncharacterized protein</fullName>
    </submittedName>
</protein>
<dbReference type="EMBL" id="CM039427">
    <property type="protein sequence ID" value="KAI4353796.1"/>
    <property type="molecule type" value="Genomic_DNA"/>
</dbReference>
<evidence type="ECO:0000313" key="1">
    <source>
        <dbReference type="EMBL" id="KAI4353796.1"/>
    </source>
</evidence>
<organism evidence="1 2">
    <name type="scientific">Bauhinia variegata</name>
    <name type="common">Purple orchid tree</name>
    <name type="synonym">Phanera variegata</name>
    <dbReference type="NCBI Taxonomy" id="167791"/>
    <lineage>
        <taxon>Eukaryota</taxon>
        <taxon>Viridiplantae</taxon>
        <taxon>Streptophyta</taxon>
        <taxon>Embryophyta</taxon>
        <taxon>Tracheophyta</taxon>
        <taxon>Spermatophyta</taxon>
        <taxon>Magnoliopsida</taxon>
        <taxon>eudicotyledons</taxon>
        <taxon>Gunneridae</taxon>
        <taxon>Pentapetalae</taxon>
        <taxon>rosids</taxon>
        <taxon>fabids</taxon>
        <taxon>Fabales</taxon>
        <taxon>Fabaceae</taxon>
        <taxon>Cercidoideae</taxon>
        <taxon>Cercideae</taxon>
        <taxon>Bauhiniinae</taxon>
        <taxon>Bauhinia</taxon>
    </lineage>
</organism>
<gene>
    <name evidence="1" type="ORF">L6164_002723</name>
</gene>